<organism evidence="9 10">
    <name type="scientific">Pseudoxanthomonas taiwanensis</name>
    <dbReference type="NCBI Taxonomy" id="176598"/>
    <lineage>
        <taxon>Bacteria</taxon>
        <taxon>Pseudomonadati</taxon>
        <taxon>Pseudomonadota</taxon>
        <taxon>Gammaproteobacteria</taxon>
        <taxon>Lysobacterales</taxon>
        <taxon>Lysobacteraceae</taxon>
        <taxon>Pseudoxanthomonas</taxon>
    </lineage>
</organism>
<comment type="function">
    <text evidence="6 7">Involved in the assembly process of the P-ring formation. It may associate with FlgF on the rod constituting a structure essential for the P-ring assembly or may act as a modulator protein for the P-ring assembly.</text>
</comment>
<dbReference type="Gene3D" id="3.90.1210.10">
    <property type="entry name" value="Antifreeze-like/N-acetylneuraminic acid synthase C-terminal domain"/>
    <property type="match status" value="1"/>
</dbReference>
<dbReference type="InterPro" id="IPR017585">
    <property type="entry name" value="SAF_FlgA"/>
</dbReference>
<dbReference type="NCBIfam" id="TIGR03170">
    <property type="entry name" value="flgA_cterm"/>
    <property type="match status" value="1"/>
</dbReference>
<dbReference type="AlphaFoldDB" id="A0A921P276"/>
<keyword evidence="5 7" id="KW-0574">Periplasm</keyword>
<dbReference type="Proteomes" id="UP000717981">
    <property type="component" value="Unassembled WGS sequence"/>
</dbReference>
<dbReference type="GO" id="GO:0044780">
    <property type="term" value="P:bacterial-type flagellum assembly"/>
    <property type="evidence" value="ECO:0007669"/>
    <property type="project" value="InterPro"/>
</dbReference>
<evidence type="ECO:0000259" key="8">
    <source>
        <dbReference type="SMART" id="SM00858"/>
    </source>
</evidence>
<keyword evidence="9" id="KW-0969">Cilium</keyword>
<dbReference type="GO" id="GO:0042597">
    <property type="term" value="C:periplasmic space"/>
    <property type="evidence" value="ECO:0007669"/>
    <property type="project" value="UniProtKB-SubCell"/>
</dbReference>
<feature type="domain" description="SAF" evidence="8">
    <location>
        <begin position="83"/>
        <end position="145"/>
    </location>
</feature>
<dbReference type="EMBL" id="PDWK01000012">
    <property type="protein sequence ID" value="KAF1689987.1"/>
    <property type="molecule type" value="Genomic_DNA"/>
</dbReference>
<name>A0A921P276_9GAMM</name>
<comment type="similarity">
    <text evidence="2 7">Belongs to the FlgA family.</text>
</comment>
<dbReference type="Pfam" id="PF13144">
    <property type="entry name" value="ChapFlgA"/>
    <property type="match status" value="1"/>
</dbReference>
<sequence length="208" mass="21019">MFLLALPMTGALAAAGFQPVDSITAAALSAVPGGQGEASVDPALRMPACPQPLQARQATAGTVEVACPDGWRLYVPVRQRRSQTVVVLARGVAAGETVPAEALATEQRDAARIAGAALSDPAQAAGRIARRTLPAGTVLAPGDLAAPRLVRRGDTVALVSRAGGVEVRVAGRALGDAGADERVAVENLSTRKVVQGRVGPGGEVLVGR</sequence>
<evidence type="ECO:0000256" key="2">
    <source>
        <dbReference type="ARBA" id="ARBA00010474"/>
    </source>
</evidence>
<keyword evidence="9" id="KW-0966">Cell projection</keyword>
<dbReference type="Gene3D" id="2.30.30.760">
    <property type="match status" value="1"/>
</dbReference>
<evidence type="ECO:0000256" key="4">
    <source>
        <dbReference type="ARBA" id="ARBA00022729"/>
    </source>
</evidence>
<evidence type="ECO:0000256" key="1">
    <source>
        <dbReference type="ARBA" id="ARBA00004418"/>
    </source>
</evidence>
<protein>
    <recommendedName>
        <fullName evidence="3 7">Flagella basal body P-ring formation protein FlgA</fullName>
    </recommendedName>
</protein>
<evidence type="ECO:0000313" key="10">
    <source>
        <dbReference type="Proteomes" id="UP000717981"/>
    </source>
</evidence>
<dbReference type="PANTHER" id="PTHR36307">
    <property type="entry name" value="FLAGELLA BASAL BODY P-RING FORMATION PROTEIN FLGA"/>
    <property type="match status" value="1"/>
</dbReference>
<dbReference type="InterPro" id="IPR013974">
    <property type="entry name" value="SAF"/>
</dbReference>
<evidence type="ECO:0000256" key="5">
    <source>
        <dbReference type="ARBA" id="ARBA00022764"/>
    </source>
</evidence>
<keyword evidence="7" id="KW-1005">Bacterial flagellum biogenesis</keyword>
<dbReference type="CDD" id="cd11614">
    <property type="entry name" value="SAF_CpaB_FlgA_like"/>
    <property type="match status" value="1"/>
</dbReference>
<proteinExistence type="inferred from homology"/>
<reference evidence="9" key="1">
    <citation type="submission" date="2017-10" db="EMBL/GenBank/DDBJ databases">
        <title>Whole genome sequencing of members of genus Pseudoxanthomonas.</title>
        <authorList>
            <person name="Kumar S."/>
            <person name="Bansal K."/>
            <person name="Kaur A."/>
            <person name="Patil P."/>
            <person name="Sharma S."/>
            <person name="Patil P.B."/>
        </authorList>
    </citation>
    <scope>NUCLEOTIDE SEQUENCE</scope>
    <source>
        <strain evidence="9">DSM 22914</strain>
    </source>
</reference>
<dbReference type="PANTHER" id="PTHR36307:SF1">
    <property type="entry name" value="FLAGELLA BASAL BODY P-RING FORMATION PROTEIN FLGA"/>
    <property type="match status" value="1"/>
</dbReference>
<keyword evidence="9" id="KW-0282">Flagellum</keyword>
<dbReference type="OrthoDB" id="1669037at2"/>
<dbReference type="InterPro" id="IPR039246">
    <property type="entry name" value="Flagellar_FlgA"/>
</dbReference>
<comment type="caution">
    <text evidence="9">The sequence shown here is derived from an EMBL/GenBank/DDBJ whole genome shotgun (WGS) entry which is preliminary data.</text>
</comment>
<gene>
    <name evidence="9" type="ORF">CR938_03910</name>
</gene>
<evidence type="ECO:0000256" key="3">
    <source>
        <dbReference type="ARBA" id="ARBA00014754"/>
    </source>
</evidence>
<keyword evidence="10" id="KW-1185">Reference proteome</keyword>
<keyword evidence="4" id="KW-0732">Signal</keyword>
<accession>A0A921P276</accession>
<evidence type="ECO:0000313" key="9">
    <source>
        <dbReference type="EMBL" id="KAF1689987.1"/>
    </source>
</evidence>
<dbReference type="SMART" id="SM00858">
    <property type="entry name" value="SAF"/>
    <property type="match status" value="1"/>
</dbReference>
<comment type="subcellular location">
    <subcellularLocation>
        <location evidence="1 7">Periplasm</location>
    </subcellularLocation>
</comment>
<evidence type="ECO:0000256" key="7">
    <source>
        <dbReference type="RuleBase" id="RU362063"/>
    </source>
</evidence>
<evidence type="ECO:0000256" key="6">
    <source>
        <dbReference type="ARBA" id="ARBA00025643"/>
    </source>
</evidence>